<dbReference type="OrthoDB" id="3534992at2"/>
<evidence type="ECO:0008006" key="2">
    <source>
        <dbReference type="Google" id="ProtNLM"/>
    </source>
</evidence>
<dbReference type="EMBL" id="CP000473">
    <property type="protein sequence ID" value="ABJ84533.1"/>
    <property type="molecule type" value="Genomic_DNA"/>
</dbReference>
<accession>Q020V6</accession>
<reference evidence="1" key="1">
    <citation type="submission" date="2006-10" db="EMBL/GenBank/DDBJ databases">
        <title>Complete sequence of Solibacter usitatus Ellin6076.</title>
        <authorList>
            <consortium name="US DOE Joint Genome Institute"/>
            <person name="Copeland A."/>
            <person name="Lucas S."/>
            <person name="Lapidus A."/>
            <person name="Barry K."/>
            <person name="Detter J.C."/>
            <person name="Glavina del Rio T."/>
            <person name="Hammon N."/>
            <person name="Israni S."/>
            <person name="Dalin E."/>
            <person name="Tice H."/>
            <person name="Pitluck S."/>
            <person name="Thompson L.S."/>
            <person name="Brettin T."/>
            <person name="Bruce D."/>
            <person name="Han C."/>
            <person name="Tapia R."/>
            <person name="Gilna P."/>
            <person name="Schmutz J."/>
            <person name="Larimer F."/>
            <person name="Land M."/>
            <person name="Hauser L."/>
            <person name="Kyrpides N."/>
            <person name="Mikhailova N."/>
            <person name="Janssen P.H."/>
            <person name="Kuske C.R."/>
            <person name="Richardson P."/>
        </authorList>
    </citation>
    <scope>NUCLEOTIDE SEQUENCE</scope>
    <source>
        <strain evidence="1">Ellin6076</strain>
    </source>
</reference>
<dbReference type="KEGG" id="sus:Acid_3561"/>
<dbReference type="HOGENOM" id="CLU_2195201_0_0_0"/>
<sequence>MLPLLLAAISVKPVLDYPPRITGNCHPARVHFTGRITSSGPGPVRYTWVRNDKPSTSTFLLTFEKAGSLPVTYDWFLPGPADGWVVLQVISPESAHSEKVEFHVPCKQ</sequence>
<dbReference type="STRING" id="234267.Acid_3561"/>
<gene>
    <name evidence="1" type="ordered locus">Acid_3561</name>
</gene>
<dbReference type="AlphaFoldDB" id="Q020V6"/>
<organism evidence="1">
    <name type="scientific">Solibacter usitatus (strain Ellin6076)</name>
    <dbReference type="NCBI Taxonomy" id="234267"/>
    <lineage>
        <taxon>Bacteria</taxon>
        <taxon>Pseudomonadati</taxon>
        <taxon>Acidobacteriota</taxon>
        <taxon>Terriglobia</taxon>
        <taxon>Bryobacterales</taxon>
        <taxon>Solibacteraceae</taxon>
        <taxon>Candidatus Solibacter</taxon>
    </lineage>
</organism>
<proteinExistence type="predicted"/>
<protein>
    <recommendedName>
        <fullName evidence="2">Secreted protein</fullName>
    </recommendedName>
</protein>
<name>Q020V6_SOLUE</name>
<evidence type="ECO:0000313" key="1">
    <source>
        <dbReference type="EMBL" id="ABJ84533.1"/>
    </source>
</evidence>
<dbReference type="InParanoid" id="Q020V6"/>